<sequence length="387" mass="42869">MLFKTSLITLLFTLLLLPEYILSCTTVSVQSDDGNTVIGRTMELGNLILLPKWYLVAHPRGTAKSGHGLNTIGYVSIDVLASNEPKFSLDTVSEGMNEFGLGVSCQTMRGARYQDERKEELGDLKKVRLEFIHLAAELLGHCETVEDAIDMLKNKLYIHGKRLPSGSRLHWSISDANSDMISVEYVEGELQIRDNKSVGVFTNDPTFDWHVTNLNNYVGVGAGWPEENEVVAVEVDVRVPGLPTTTVPTNVGHGHNLEGISGSMSPPSRFVMMFLLKQHAIAALGNPVDTTAAVSVVTGLLNKVYIVRGTVPSEPKKLKAVYENSLELTHWATIKIPKERGFMWRSYNNQRWRRIDLNDIDFGLEAGAFKPIQISVEGEDGIEEVAF</sequence>
<dbReference type="PANTHER" id="PTHR35527">
    <property type="entry name" value="CHOLOYLGLYCINE HYDROLASE"/>
    <property type="match status" value="1"/>
</dbReference>
<comment type="similarity">
    <text evidence="1">Belongs to the peptidase C59 family.</text>
</comment>
<accession>A0A9W7FRW9</accession>
<dbReference type="Gene3D" id="3.60.60.10">
    <property type="entry name" value="Penicillin V Acylase, Chain A"/>
    <property type="match status" value="1"/>
</dbReference>
<evidence type="ECO:0000313" key="5">
    <source>
        <dbReference type="EMBL" id="GMI17217.1"/>
    </source>
</evidence>
<dbReference type="AlphaFoldDB" id="A0A9W7FRW9"/>
<dbReference type="EMBL" id="BRXW01000282">
    <property type="protein sequence ID" value="GMI17217.1"/>
    <property type="molecule type" value="Genomic_DNA"/>
</dbReference>
<evidence type="ECO:0000259" key="4">
    <source>
        <dbReference type="Pfam" id="PF02275"/>
    </source>
</evidence>
<feature type="domain" description="Choloylglycine hydrolase/NAAA C-terminal" evidence="4">
    <location>
        <begin position="24"/>
        <end position="361"/>
    </location>
</feature>
<dbReference type="PANTHER" id="PTHR35527:SF2">
    <property type="entry name" value="HYDROLASE"/>
    <property type="match status" value="1"/>
</dbReference>
<dbReference type="GO" id="GO:0016787">
    <property type="term" value="F:hydrolase activity"/>
    <property type="evidence" value="ECO:0007669"/>
    <property type="project" value="UniProtKB-KW"/>
</dbReference>
<evidence type="ECO:0000256" key="3">
    <source>
        <dbReference type="SAM" id="SignalP"/>
    </source>
</evidence>
<dbReference type="Pfam" id="PF02275">
    <property type="entry name" value="CBAH"/>
    <property type="match status" value="1"/>
</dbReference>
<comment type="caution">
    <text evidence="5">The sequence shown here is derived from an EMBL/GenBank/DDBJ whole genome shotgun (WGS) entry which is preliminary data.</text>
</comment>
<dbReference type="SUPFAM" id="SSF56235">
    <property type="entry name" value="N-terminal nucleophile aminohydrolases (Ntn hydrolases)"/>
    <property type="match status" value="1"/>
</dbReference>
<evidence type="ECO:0000256" key="2">
    <source>
        <dbReference type="ARBA" id="ARBA00022801"/>
    </source>
</evidence>
<feature type="chain" id="PRO_5040886506" description="Choloylglycine hydrolase/NAAA C-terminal domain-containing protein" evidence="3">
    <location>
        <begin position="24"/>
        <end position="387"/>
    </location>
</feature>
<dbReference type="InterPro" id="IPR029132">
    <property type="entry name" value="CBAH/NAAA_C"/>
</dbReference>
<evidence type="ECO:0000256" key="1">
    <source>
        <dbReference type="ARBA" id="ARBA00006625"/>
    </source>
</evidence>
<proteinExistence type="inferred from homology"/>
<organism evidence="5 6">
    <name type="scientific">Triparma laevis f. longispina</name>
    <dbReference type="NCBI Taxonomy" id="1714387"/>
    <lineage>
        <taxon>Eukaryota</taxon>
        <taxon>Sar</taxon>
        <taxon>Stramenopiles</taxon>
        <taxon>Ochrophyta</taxon>
        <taxon>Bolidophyceae</taxon>
        <taxon>Parmales</taxon>
        <taxon>Triparmaceae</taxon>
        <taxon>Triparma</taxon>
    </lineage>
</organism>
<dbReference type="InterPro" id="IPR029055">
    <property type="entry name" value="Ntn_hydrolases_N"/>
</dbReference>
<keyword evidence="6" id="KW-1185">Reference proteome</keyword>
<protein>
    <recommendedName>
        <fullName evidence="4">Choloylglycine hydrolase/NAAA C-terminal domain-containing protein</fullName>
    </recommendedName>
</protein>
<keyword evidence="2" id="KW-0378">Hydrolase</keyword>
<keyword evidence="3" id="KW-0732">Signal</keyword>
<reference evidence="6" key="1">
    <citation type="journal article" date="2023" name="Commun. Biol.">
        <title>Genome analysis of Parmales, the sister group of diatoms, reveals the evolutionary specialization of diatoms from phago-mixotrophs to photoautotrophs.</title>
        <authorList>
            <person name="Ban H."/>
            <person name="Sato S."/>
            <person name="Yoshikawa S."/>
            <person name="Yamada K."/>
            <person name="Nakamura Y."/>
            <person name="Ichinomiya M."/>
            <person name="Sato N."/>
            <person name="Blanc-Mathieu R."/>
            <person name="Endo H."/>
            <person name="Kuwata A."/>
            <person name="Ogata H."/>
        </authorList>
    </citation>
    <scope>NUCLEOTIDE SEQUENCE [LARGE SCALE GENOMIC DNA]</scope>
    <source>
        <strain evidence="6">NIES 3700</strain>
    </source>
</reference>
<gene>
    <name evidence="5" type="ORF">TrLO_g1327</name>
</gene>
<dbReference type="Proteomes" id="UP001165122">
    <property type="component" value="Unassembled WGS sequence"/>
</dbReference>
<dbReference type="OrthoDB" id="63199at2759"/>
<evidence type="ECO:0000313" key="6">
    <source>
        <dbReference type="Proteomes" id="UP001165122"/>
    </source>
</evidence>
<dbReference type="InterPro" id="IPR052193">
    <property type="entry name" value="Peptidase_C59"/>
</dbReference>
<feature type="signal peptide" evidence="3">
    <location>
        <begin position="1"/>
        <end position="23"/>
    </location>
</feature>
<name>A0A9W7FRW9_9STRA</name>